<dbReference type="EMBL" id="CP011452">
    <property type="protein sequence ID" value="AKH41596.1"/>
    <property type="molecule type" value="Genomic_DNA"/>
</dbReference>
<feature type="region of interest" description="Disordered" evidence="1">
    <location>
        <begin position="1"/>
        <end position="45"/>
    </location>
</feature>
<evidence type="ECO:0000256" key="1">
    <source>
        <dbReference type="SAM" id="MobiDB-lite"/>
    </source>
</evidence>
<evidence type="ECO:0000313" key="2">
    <source>
        <dbReference type="EMBL" id="AKH41596.1"/>
    </source>
</evidence>
<reference evidence="2" key="1">
    <citation type="submission" date="2015-05" db="EMBL/GenBank/DDBJ databases">
        <title>The complete genome of Altererythrobacter atlanticus strain 26DY36.</title>
        <authorList>
            <person name="Wu Y.-H."/>
            <person name="Cheng H."/>
            <person name="Wu X.-W."/>
        </authorList>
    </citation>
    <scope>NUCLEOTIDE SEQUENCE [LARGE SCALE GENOMIC DNA]</scope>
    <source>
        <strain evidence="2">26DY36</strain>
    </source>
</reference>
<name>A0A0F7KR73_9SPHN</name>
<feature type="compositionally biased region" description="Acidic residues" evidence="1">
    <location>
        <begin position="1"/>
        <end position="14"/>
    </location>
</feature>
<accession>A0A0F7KR73</accession>
<dbReference type="STRING" id="1267766.WYH_00537"/>
<proteinExistence type="predicted"/>
<gene>
    <name evidence="2" type="ORF">WYH_00537</name>
</gene>
<evidence type="ECO:0000313" key="3">
    <source>
        <dbReference type="Proteomes" id="UP000034392"/>
    </source>
</evidence>
<dbReference type="AlphaFoldDB" id="A0A0F7KR73"/>
<dbReference type="KEGG" id="aay:WYH_00537"/>
<dbReference type="PATRIC" id="fig|1267766.3.peg.544"/>
<dbReference type="RefSeq" id="WP_156320050.1">
    <property type="nucleotide sequence ID" value="NZ_CP011452.2"/>
</dbReference>
<organism evidence="2 3">
    <name type="scientific">Croceibacterium atlanticum</name>
    <dbReference type="NCBI Taxonomy" id="1267766"/>
    <lineage>
        <taxon>Bacteria</taxon>
        <taxon>Pseudomonadati</taxon>
        <taxon>Pseudomonadota</taxon>
        <taxon>Alphaproteobacteria</taxon>
        <taxon>Sphingomonadales</taxon>
        <taxon>Erythrobacteraceae</taxon>
        <taxon>Croceibacterium</taxon>
    </lineage>
</organism>
<dbReference type="Proteomes" id="UP000034392">
    <property type="component" value="Chromosome"/>
</dbReference>
<protein>
    <submittedName>
        <fullName evidence="2">Uncharacterized protein</fullName>
    </submittedName>
</protein>
<sequence>MEFELEDDPIPTEGEENRPGGGDGWLESASDQAMAIPEQEPGRNG</sequence>
<keyword evidence="3" id="KW-1185">Reference proteome</keyword>